<dbReference type="Proteomes" id="UP000308886">
    <property type="component" value="Unassembled WGS sequence"/>
</dbReference>
<evidence type="ECO:0000313" key="2">
    <source>
        <dbReference type="Proteomes" id="UP000308886"/>
    </source>
</evidence>
<keyword evidence="2" id="KW-1185">Reference proteome</keyword>
<name>A0AC61QQC7_9BACT</name>
<gene>
    <name evidence="1" type="ORF">E5358_07365</name>
</gene>
<accession>A0AC61QQC7</accession>
<reference evidence="1" key="1">
    <citation type="submission" date="2019-04" db="EMBL/GenBank/DDBJ databases">
        <title>Microbes associate with the intestines of laboratory mice.</title>
        <authorList>
            <person name="Navarre W."/>
            <person name="Wong E."/>
            <person name="Huang K."/>
            <person name="Tropini C."/>
            <person name="Ng K."/>
            <person name="Yu B."/>
        </authorList>
    </citation>
    <scope>NUCLEOTIDE SEQUENCE</scope>
    <source>
        <strain evidence="1">NM73_A23</strain>
    </source>
</reference>
<proteinExistence type="predicted"/>
<organism evidence="1 2">
    <name type="scientific">Palleniella muris</name>
    <dbReference type="NCBI Taxonomy" id="3038145"/>
    <lineage>
        <taxon>Bacteria</taxon>
        <taxon>Pseudomonadati</taxon>
        <taxon>Bacteroidota</taxon>
        <taxon>Bacteroidia</taxon>
        <taxon>Bacteroidales</taxon>
        <taxon>Prevotellaceae</taxon>
        <taxon>Palleniella</taxon>
    </lineage>
</organism>
<sequence length="259" mass="30701">MIPKIIHYSWFSGEPYPQFLKECMDTWKKVLPDYEFVLWDAGKLAECNNVFANEAVSVGKWAFAADFVRLYAVFHYGGIWLDTDIDMFKPFDPFLNDGMFIGREYYVHKEQGKEDYVTLTSHCFGAEKHHPFIKECLEFYENRHFIRSHNERLPQELRYDMTIIPMLQMRLAENYGFDSRDCVNSMQVLSNGIHVYPYQYFDQPGYTSMKDVVCIHRVAQSWNKKAGMTVRDVTNPKKKTLGYRKMKLQEKLAEWIMNL</sequence>
<protein>
    <submittedName>
        <fullName evidence="1">Uncharacterized protein</fullName>
    </submittedName>
</protein>
<comment type="caution">
    <text evidence="1">The sequence shown here is derived from an EMBL/GenBank/DDBJ whole genome shotgun (WGS) entry which is preliminary data.</text>
</comment>
<evidence type="ECO:0000313" key="1">
    <source>
        <dbReference type="EMBL" id="TGX82357.1"/>
    </source>
</evidence>
<dbReference type="EMBL" id="SRZC01000010">
    <property type="protein sequence ID" value="TGX82357.1"/>
    <property type="molecule type" value="Genomic_DNA"/>
</dbReference>